<dbReference type="SUPFAM" id="SSF52025">
    <property type="entry name" value="PA domain"/>
    <property type="match status" value="1"/>
</dbReference>
<reference evidence="16" key="1">
    <citation type="submission" date="2022-05" db="EMBL/GenBank/DDBJ databases">
        <title>The Musa troglodytarum L. genome provides insights into the mechanism of non-climacteric behaviour and enrichment of carotenoids.</title>
        <authorList>
            <person name="Wang J."/>
        </authorList>
    </citation>
    <scope>NUCLEOTIDE SEQUENCE</scope>
    <source>
        <tissue evidence="16">Leaf</tissue>
    </source>
</reference>
<dbReference type="EMBL" id="CP097510">
    <property type="protein sequence ID" value="URE23275.1"/>
    <property type="molecule type" value="Genomic_DNA"/>
</dbReference>
<dbReference type="GO" id="GO:0008270">
    <property type="term" value="F:zinc ion binding"/>
    <property type="evidence" value="ECO:0007669"/>
    <property type="project" value="UniProtKB-KW"/>
</dbReference>
<evidence type="ECO:0000256" key="10">
    <source>
        <dbReference type="ARBA" id="ARBA00023136"/>
    </source>
</evidence>
<name>A0A9E7GY31_9LILI</name>
<gene>
    <name evidence="16" type="ORF">MUK42_37488</name>
</gene>
<evidence type="ECO:0000256" key="12">
    <source>
        <dbReference type="ARBA" id="ARBA00023180"/>
    </source>
</evidence>
<evidence type="ECO:0000313" key="17">
    <source>
        <dbReference type="Proteomes" id="UP001055439"/>
    </source>
</evidence>
<keyword evidence="12" id="KW-0325">Glycoprotein</keyword>
<keyword evidence="6" id="KW-0863">Zinc-finger</keyword>
<dbReference type="Gene3D" id="3.50.30.30">
    <property type="match status" value="1"/>
</dbReference>
<protein>
    <submittedName>
        <fullName evidence="16">E3 ubiquitin-protein ligase</fullName>
    </submittedName>
</protein>
<keyword evidence="11" id="KW-1015">Disulfide bond</keyword>
<dbReference type="Proteomes" id="UP001055439">
    <property type="component" value="Chromosome 8"/>
</dbReference>
<feature type="domain" description="PA" evidence="15">
    <location>
        <begin position="67"/>
        <end position="119"/>
    </location>
</feature>
<dbReference type="CDD" id="cd02123">
    <property type="entry name" value="PA_C_RZF_like"/>
    <property type="match status" value="1"/>
</dbReference>
<proteinExistence type="predicted"/>
<evidence type="ECO:0000256" key="11">
    <source>
        <dbReference type="ARBA" id="ARBA00023157"/>
    </source>
</evidence>
<keyword evidence="10" id="KW-0472">Membrane</keyword>
<evidence type="ECO:0000256" key="1">
    <source>
        <dbReference type="ARBA" id="ARBA00022448"/>
    </source>
</evidence>
<keyword evidence="4" id="KW-0479">Metal-binding</keyword>
<dbReference type="FunFam" id="3.50.30.30:FF:000020">
    <property type="entry name" value="Receptor homology region transmembrane domain-and RING domain-containing protein 2"/>
    <property type="match status" value="1"/>
</dbReference>
<keyword evidence="1" id="KW-0813">Transport</keyword>
<dbReference type="InterPro" id="IPR003137">
    <property type="entry name" value="PA_domain"/>
</dbReference>
<evidence type="ECO:0000256" key="13">
    <source>
        <dbReference type="ARBA" id="ARBA00046288"/>
    </source>
</evidence>
<keyword evidence="17" id="KW-1185">Reference proteome</keyword>
<evidence type="ECO:0000256" key="9">
    <source>
        <dbReference type="ARBA" id="ARBA00022989"/>
    </source>
</evidence>
<dbReference type="GO" id="GO:0032586">
    <property type="term" value="C:protein storage vacuole membrane"/>
    <property type="evidence" value="ECO:0007669"/>
    <property type="project" value="UniProtKB-SubCell"/>
</dbReference>
<evidence type="ECO:0000256" key="6">
    <source>
        <dbReference type="ARBA" id="ARBA00022771"/>
    </source>
</evidence>
<evidence type="ECO:0000256" key="14">
    <source>
        <dbReference type="ARBA" id="ARBA00060484"/>
    </source>
</evidence>
<dbReference type="GO" id="GO:0012505">
    <property type="term" value="C:endomembrane system"/>
    <property type="evidence" value="ECO:0007669"/>
    <property type="project" value="UniProtKB-SubCell"/>
</dbReference>
<dbReference type="GO" id="GO:0015031">
    <property type="term" value="P:protein transport"/>
    <property type="evidence" value="ECO:0007669"/>
    <property type="project" value="UniProtKB-KW"/>
</dbReference>
<evidence type="ECO:0000256" key="8">
    <source>
        <dbReference type="ARBA" id="ARBA00022927"/>
    </source>
</evidence>
<dbReference type="PANTHER" id="PTHR47168">
    <property type="entry name" value="RING ZINC FINGER DOMAIN SUPERFAMILY PROTEIN-RELATED"/>
    <property type="match status" value="1"/>
</dbReference>
<keyword evidence="3" id="KW-0812">Transmembrane</keyword>
<dbReference type="InterPro" id="IPR046450">
    <property type="entry name" value="PA_dom_sf"/>
</dbReference>
<evidence type="ECO:0000259" key="15">
    <source>
        <dbReference type="Pfam" id="PF02225"/>
    </source>
</evidence>
<evidence type="ECO:0000256" key="7">
    <source>
        <dbReference type="ARBA" id="ARBA00022833"/>
    </source>
</evidence>
<accession>A0A9E7GY31</accession>
<keyword evidence="5" id="KW-0732">Signal</keyword>
<dbReference type="OrthoDB" id="8062037at2759"/>
<organism evidence="16 17">
    <name type="scientific">Musa troglodytarum</name>
    <name type="common">fe'i banana</name>
    <dbReference type="NCBI Taxonomy" id="320322"/>
    <lineage>
        <taxon>Eukaryota</taxon>
        <taxon>Viridiplantae</taxon>
        <taxon>Streptophyta</taxon>
        <taxon>Embryophyta</taxon>
        <taxon>Tracheophyta</taxon>
        <taxon>Spermatophyta</taxon>
        <taxon>Magnoliopsida</taxon>
        <taxon>Liliopsida</taxon>
        <taxon>Zingiberales</taxon>
        <taxon>Musaceae</taxon>
        <taxon>Musa</taxon>
    </lineage>
</organism>
<dbReference type="InterPro" id="IPR051653">
    <property type="entry name" value="E3_ligase_sorting_rcpt"/>
</dbReference>
<comment type="subcellular location">
    <subcellularLocation>
        <location evidence="13">Endomembrane system</location>
        <topology evidence="13">Single-pass type I membrane protein</topology>
    </subcellularLocation>
    <subcellularLocation>
        <location evidence="14">Protein storage vacuole membrane</location>
    </subcellularLocation>
</comment>
<sequence length="252" mass="26865">MGLLEREFLRKYVLFTFVLLGLLVGSAAGNVVLIGRNVSLSFPDVEANFARPIKRSGECGVLYVAEPLDACGPLTNQVGEGSGNPFALIIRGGCTFDAKVRSAQNAGFKAAIVYDNEDNGIVISKFHAFCVDCWLTSWRTFCPVCKQDVRASIANLPASEGTPLLSSGAATPASNAGLSSYHSSMAASPAIHISTMPPGHNQIPGHIHSLVLLIPQLFNLLQCLPNHNQVHSLLSIASLTCIGLMVTHHLFL</sequence>
<dbReference type="AlphaFoldDB" id="A0A9E7GY31"/>
<evidence type="ECO:0000256" key="5">
    <source>
        <dbReference type="ARBA" id="ARBA00022729"/>
    </source>
</evidence>
<evidence type="ECO:0000313" key="16">
    <source>
        <dbReference type="EMBL" id="URE23275.1"/>
    </source>
</evidence>
<dbReference type="SUPFAM" id="SSF57850">
    <property type="entry name" value="RING/U-box"/>
    <property type="match status" value="1"/>
</dbReference>
<evidence type="ECO:0000256" key="2">
    <source>
        <dbReference type="ARBA" id="ARBA00022554"/>
    </source>
</evidence>
<dbReference type="InterPro" id="IPR044744">
    <property type="entry name" value="ZNRF4/RNF13/RNF167_PA"/>
</dbReference>
<keyword evidence="8" id="KW-0653">Protein transport</keyword>
<evidence type="ECO:0000256" key="4">
    <source>
        <dbReference type="ARBA" id="ARBA00022723"/>
    </source>
</evidence>
<evidence type="ECO:0000256" key="3">
    <source>
        <dbReference type="ARBA" id="ARBA00022692"/>
    </source>
</evidence>
<keyword evidence="7" id="KW-0862">Zinc</keyword>
<dbReference type="PANTHER" id="PTHR47168:SF5">
    <property type="entry name" value="RING-TYPE DOMAIN-CONTAINING PROTEIN"/>
    <property type="match status" value="1"/>
</dbReference>
<keyword evidence="9" id="KW-1133">Transmembrane helix</keyword>
<dbReference type="Pfam" id="PF02225">
    <property type="entry name" value="PA"/>
    <property type="match status" value="1"/>
</dbReference>
<keyword evidence="2" id="KW-0926">Vacuole</keyword>